<evidence type="ECO:0000256" key="10">
    <source>
        <dbReference type="ARBA" id="ARBA00022801"/>
    </source>
</evidence>
<dbReference type="PROSITE" id="PS50879">
    <property type="entry name" value="RNASE_H_1"/>
    <property type="match status" value="1"/>
</dbReference>
<keyword evidence="9" id="KW-0255">Endonuclease</keyword>
<dbReference type="InterPro" id="IPR017067">
    <property type="entry name" value="RNase_H1_euk"/>
</dbReference>
<evidence type="ECO:0000256" key="11">
    <source>
        <dbReference type="ARBA" id="ARBA00022842"/>
    </source>
</evidence>
<dbReference type="SUPFAM" id="SSF53098">
    <property type="entry name" value="Ribonuclease H-like"/>
    <property type="match status" value="1"/>
</dbReference>
<dbReference type="AlphaFoldDB" id="A0A1E4U009"/>
<dbReference type="STRING" id="669874.A0A1E4U009"/>
<dbReference type="EMBL" id="KV454012">
    <property type="protein sequence ID" value="ODV97330.1"/>
    <property type="molecule type" value="Genomic_DNA"/>
</dbReference>
<dbReference type="Pfam" id="PF01693">
    <property type="entry name" value="Cauli_VI"/>
    <property type="match status" value="1"/>
</dbReference>
<accession>A0A1E4U009</accession>
<dbReference type="CDD" id="cd09280">
    <property type="entry name" value="RNase_HI_eukaryote_like"/>
    <property type="match status" value="1"/>
</dbReference>
<dbReference type="Proteomes" id="UP000094236">
    <property type="component" value="Unassembled WGS sequence"/>
</dbReference>
<dbReference type="InterPro" id="IPR036397">
    <property type="entry name" value="RNaseH_sf"/>
</dbReference>
<evidence type="ECO:0000256" key="1">
    <source>
        <dbReference type="ARBA" id="ARBA00000077"/>
    </source>
</evidence>
<proteinExistence type="inferred from homology"/>
<dbReference type="PANTHER" id="PTHR10642">
    <property type="entry name" value="RIBONUCLEASE H1"/>
    <property type="match status" value="1"/>
</dbReference>
<protein>
    <recommendedName>
        <fullName evidence="6">Ribonuclease H</fullName>
        <ecNumber evidence="5">3.1.26.4</ecNumber>
    </recommendedName>
</protein>
<dbReference type="InterPro" id="IPR002156">
    <property type="entry name" value="RNaseH_domain"/>
</dbReference>
<dbReference type="Pfam" id="PF00075">
    <property type="entry name" value="RNase_H"/>
    <property type="match status" value="1"/>
</dbReference>
<keyword evidence="10" id="KW-0378">Hydrolase</keyword>
<dbReference type="EC" id="3.1.26.4" evidence="5"/>
<dbReference type="OrthoDB" id="407198at2759"/>
<keyword evidence="8" id="KW-0479">Metal-binding</keyword>
<feature type="domain" description="RNase H type-1" evidence="12">
    <location>
        <begin position="47"/>
        <end position="214"/>
    </location>
</feature>
<evidence type="ECO:0000256" key="7">
    <source>
        <dbReference type="ARBA" id="ARBA00022722"/>
    </source>
</evidence>
<sequence length="214" mass="24529">FYAVKIGAKPGVYESWDECSKYVKGYPNAVYKKFKTLSEARNFMDIRESEHEIYIDGAARNNGSKKALAGYGVFFGDGDERNVGLPVKGPFQTNQRAELLAAQHAITSIYKELKLNNMVPVIRYKLKTDSHYVLNCLTKWYKSWEQNNWQITRYNQHNHLKTKNTRFHHHINAKSSSSSTLGRNWGDLKIEYVKAHCGIFGNEMADNLANQGVD</sequence>
<gene>
    <name evidence="13" type="ORF">PACTADRAFT_21332</name>
</gene>
<dbReference type="FunFam" id="3.40.970.10:FF:000002">
    <property type="entry name" value="Ribonuclease H"/>
    <property type="match status" value="1"/>
</dbReference>
<dbReference type="Gene3D" id="3.40.970.10">
    <property type="entry name" value="Ribonuclease H1, N-terminal domain"/>
    <property type="match status" value="1"/>
</dbReference>
<evidence type="ECO:0000256" key="4">
    <source>
        <dbReference type="ARBA" id="ARBA00005300"/>
    </source>
</evidence>
<evidence type="ECO:0000256" key="8">
    <source>
        <dbReference type="ARBA" id="ARBA00022723"/>
    </source>
</evidence>
<keyword evidence="11" id="KW-0460">Magnesium</keyword>
<dbReference type="GO" id="GO:0003676">
    <property type="term" value="F:nucleic acid binding"/>
    <property type="evidence" value="ECO:0007669"/>
    <property type="project" value="InterPro"/>
</dbReference>
<comment type="function">
    <text evidence="3">Endonuclease that specifically degrades the RNA of RNA-DNA hybrids.</text>
</comment>
<evidence type="ECO:0000259" key="12">
    <source>
        <dbReference type="PROSITE" id="PS50879"/>
    </source>
</evidence>
<dbReference type="InterPro" id="IPR009027">
    <property type="entry name" value="Ribosomal_bL9/RNase_H1_N"/>
</dbReference>
<comment type="cofactor">
    <cofactor evidence="2">
        <name>Mg(2+)</name>
        <dbReference type="ChEBI" id="CHEBI:18420"/>
    </cofactor>
</comment>
<reference evidence="14" key="1">
    <citation type="submission" date="2016-05" db="EMBL/GenBank/DDBJ databases">
        <title>Comparative genomics of biotechnologically important yeasts.</title>
        <authorList>
            <consortium name="DOE Joint Genome Institute"/>
            <person name="Riley R."/>
            <person name="Haridas S."/>
            <person name="Wolfe K.H."/>
            <person name="Lopes M.R."/>
            <person name="Hittinger C.T."/>
            <person name="Goker M."/>
            <person name="Salamov A."/>
            <person name="Wisecaver J."/>
            <person name="Long T.M."/>
            <person name="Aerts A.L."/>
            <person name="Barry K."/>
            <person name="Choi C."/>
            <person name="Clum A."/>
            <person name="Coughlan A.Y."/>
            <person name="Deshpande S."/>
            <person name="Douglass A.P."/>
            <person name="Hanson S.J."/>
            <person name="Klenk H.-P."/>
            <person name="Labutti K."/>
            <person name="Lapidus A."/>
            <person name="Lindquist E."/>
            <person name="Lipzen A."/>
            <person name="Meier-Kolthoff J.P."/>
            <person name="Ohm R.A."/>
            <person name="Otillar R.P."/>
            <person name="Pangilinan J."/>
            <person name="Peng Y."/>
            <person name="Rokas A."/>
            <person name="Rosa C.A."/>
            <person name="Scheuner C."/>
            <person name="Sibirny A.A."/>
            <person name="Slot J.C."/>
            <person name="Stielow J.B."/>
            <person name="Sun H."/>
            <person name="Kurtzman C.P."/>
            <person name="Blackwell M."/>
            <person name="Grigoriev I.V."/>
            <person name="Jeffries T.W."/>
        </authorList>
    </citation>
    <scope>NUCLEOTIDE SEQUENCE [LARGE SCALE GENOMIC DNA]</scope>
    <source>
        <strain evidence="14">NRRL Y-2460</strain>
    </source>
</reference>
<dbReference type="GO" id="GO:0043137">
    <property type="term" value="P:DNA replication, removal of RNA primer"/>
    <property type="evidence" value="ECO:0007669"/>
    <property type="project" value="TreeGrafter"/>
</dbReference>
<dbReference type="GO" id="GO:0000287">
    <property type="term" value="F:magnesium ion binding"/>
    <property type="evidence" value="ECO:0007669"/>
    <property type="project" value="InterPro"/>
</dbReference>
<dbReference type="InterPro" id="IPR012337">
    <property type="entry name" value="RNaseH-like_sf"/>
</dbReference>
<dbReference type="InterPro" id="IPR037056">
    <property type="entry name" value="RNase_H1_N_sf"/>
</dbReference>
<dbReference type="InterPro" id="IPR050092">
    <property type="entry name" value="RNase_H"/>
</dbReference>
<dbReference type="GO" id="GO:0004523">
    <property type="term" value="F:RNA-DNA hybrid ribonuclease activity"/>
    <property type="evidence" value="ECO:0007669"/>
    <property type="project" value="UniProtKB-EC"/>
</dbReference>
<keyword evidence="7" id="KW-0540">Nuclease</keyword>
<evidence type="ECO:0000256" key="3">
    <source>
        <dbReference type="ARBA" id="ARBA00004065"/>
    </source>
</evidence>
<evidence type="ECO:0000256" key="6">
    <source>
        <dbReference type="ARBA" id="ARBA00017721"/>
    </source>
</evidence>
<name>A0A1E4U009_PACTA</name>
<comment type="similarity">
    <text evidence="4">Belongs to the RNase H family.</text>
</comment>
<evidence type="ECO:0000313" key="13">
    <source>
        <dbReference type="EMBL" id="ODV97330.1"/>
    </source>
</evidence>
<dbReference type="Gene3D" id="3.30.420.10">
    <property type="entry name" value="Ribonuclease H-like superfamily/Ribonuclease H"/>
    <property type="match status" value="1"/>
</dbReference>
<dbReference type="PIRSF" id="PIRSF036852">
    <property type="entry name" value="Ribonuclease_H1_euk"/>
    <property type="match status" value="1"/>
</dbReference>
<feature type="non-terminal residue" evidence="13">
    <location>
        <position position="1"/>
    </location>
</feature>
<dbReference type="InterPro" id="IPR011320">
    <property type="entry name" value="RNase_H1_N"/>
</dbReference>
<comment type="catalytic activity">
    <reaction evidence="1">
        <text>Endonucleolytic cleavage to 5'-phosphomonoester.</text>
        <dbReference type="EC" id="3.1.26.4"/>
    </reaction>
</comment>
<evidence type="ECO:0000256" key="5">
    <source>
        <dbReference type="ARBA" id="ARBA00012180"/>
    </source>
</evidence>
<evidence type="ECO:0000256" key="2">
    <source>
        <dbReference type="ARBA" id="ARBA00001946"/>
    </source>
</evidence>
<dbReference type="SUPFAM" id="SSF55658">
    <property type="entry name" value="L9 N-domain-like"/>
    <property type="match status" value="1"/>
</dbReference>
<evidence type="ECO:0000256" key="9">
    <source>
        <dbReference type="ARBA" id="ARBA00022759"/>
    </source>
</evidence>
<feature type="non-terminal residue" evidence="13">
    <location>
        <position position="214"/>
    </location>
</feature>
<organism evidence="13 14">
    <name type="scientific">Pachysolen tannophilus NRRL Y-2460</name>
    <dbReference type="NCBI Taxonomy" id="669874"/>
    <lineage>
        <taxon>Eukaryota</taxon>
        <taxon>Fungi</taxon>
        <taxon>Dikarya</taxon>
        <taxon>Ascomycota</taxon>
        <taxon>Saccharomycotina</taxon>
        <taxon>Pichiomycetes</taxon>
        <taxon>Pachysolenaceae</taxon>
        <taxon>Pachysolen</taxon>
    </lineage>
</organism>
<evidence type="ECO:0000313" key="14">
    <source>
        <dbReference type="Proteomes" id="UP000094236"/>
    </source>
</evidence>
<keyword evidence="14" id="KW-1185">Reference proteome</keyword>
<dbReference type="PANTHER" id="PTHR10642:SF26">
    <property type="entry name" value="RIBONUCLEASE H1"/>
    <property type="match status" value="1"/>
</dbReference>